<dbReference type="PRINTS" id="PR00344">
    <property type="entry name" value="BCTRLSENSOR"/>
</dbReference>
<evidence type="ECO:0000256" key="6">
    <source>
        <dbReference type="ARBA" id="ARBA00022777"/>
    </source>
</evidence>
<feature type="transmembrane region" description="Helical" evidence="9">
    <location>
        <begin position="345"/>
        <end position="365"/>
    </location>
</feature>
<evidence type="ECO:0000256" key="4">
    <source>
        <dbReference type="ARBA" id="ARBA00022679"/>
    </source>
</evidence>
<dbReference type="InterPro" id="IPR036890">
    <property type="entry name" value="HATPase_C_sf"/>
</dbReference>
<dbReference type="EMBL" id="JAUSSU010000007">
    <property type="protein sequence ID" value="MDQ0114249.1"/>
    <property type="molecule type" value="Genomic_DNA"/>
</dbReference>
<dbReference type="EC" id="2.7.13.3" evidence="2"/>
<accession>A0ABT9U7Q5</accession>
<dbReference type="Pfam" id="PF02518">
    <property type="entry name" value="HATPase_c"/>
    <property type="match status" value="1"/>
</dbReference>
<comment type="catalytic activity">
    <reaction evidence="1">
        <text>ATP + protein L-histidine = ADP + protein N-phospho-L-histidine.</text>
        <dbReference type="EC" id="2.7.13.3"/>
    </reaction>
</comment>
<name>A0ABT9U7Q5_PAEHA</name>
<keyword evidence="9" id="KW-0472">Membrane</keyword>
<organism evidence="12 13">
    <name type="scientific">Paenibacillus harenae</name>
    <dbReference type="NCBI Taxonomy" id="306543"/>
    <lineage>
        <taxon>Bacteria</taxon>
        <taxon>Bacillati</taxon>
        <taxon>Bacillota</taxon>
        <taxon>Bacilli</taxon>
        <taxon>Bacillales</taxon>
        <taxon>Paenibacillaceae</taxon>
        <taxon>Paenibacillus</taxon>
    </lineage>
</organism>
<dbReference type="InterPro" id="IPR004358">
    <property type="entry name" value="Sig_transdc_His_kin-like_C"/>
</dbReference>
<feature type="signal peptide" evidence="10">
    <location>
        <begin position="1"/>
        <end position="18"/>
    </location>
</feature>
<gene>
    <name evidence="12" type="ORF">J2T15_003704</name>
</gene>
<feature type="transmembrane region" description="Helical" evidence="9">
    <location>
        <begin position="260"/>
        <end position="276"/>
    </location>
</feature>
<keyword evidence="5" id="KW-0547">Nucleotide-binding</keyword>
<evidence type="ECO:0000256" key="1">
    <source>
        <dbReference type="ARBA" id="ARBA00000085"/>
    </source>
</evidence>
<proteinExistence type="predicted"/>
<dbReference type="PROSITE" id="PS50109">
    <property type="entry name" value="HIS_KIN"/>
    <property type="match status" value="1"/>
</dbReference>
<dbReference type="Gene3D" id="3.30.565.10">
    <property type="entry name" value="Histidine kinase-like ATPase, C-terminal domain"/>
    <property type="match status" value="1"/>
</dbReference>
<feature type="transmembrane region" description="Helical" evidence="9">
    <location>
        <begin position="371"/>
        <end position="390"/>
    </location>
</feature>
<dbReference type="SUPFAM" id="SSF49785">
    <property type="entry name" value="Galactose-binding domain-like"/>
    <property type="match status" value="1"/>
</dbReference>
<keyword evidence="9" id="KW-0812">Transmembrane</keyword>
<dbReference type="GO" id="GO:0016301">
    <property type="term" value="F:kinase activity"/>
    <property type="evidence" value="ECO:0007669"/>
    <property type="project" value="UniProtKB-KW"/>
</dbReference>
<evidence type="ECO:0000256" key="5">
    <source>
        <dbReference type="ARBA" id="ARBA00022741"/>
    </source>
</evidence>
<feature type="transmembrane region" description="Helical" evidence="9">
    <location>
        <begin position="288"/>
        <end position="310"/>
    </location>
</feature>
<evidence type="ECO:0000313" key="13">
    <source>
        <dbReference type="Proteomes" id="UP001229346"/>
    </source>
</evidence>
<dbReference type="InterPro" id="IPR003594">
    <property type="entry name" value="HATPase_dom"/>
</dbReference>
<evidence type="ECO:0000256" key="8">
    <source>
        <dbReference type="ARBA" id="ARBA00023012"/>
    </source>
</evidence>
<dbReference type="PANTHER" id="PTHR43065:SF47">
    <property type="match status" value="1"/>
</dbReference>
<dbReference type="SUPFAM" id="SSF55874">
    <property type="entry name" value="ATPase domain of HSP90 chaperone/DNA topoisomerase II/histidine kinase"/>
    <property type="match status" value="1"/>
</dbReference>
<feature type="domain" description="Histidine kinase" evidence="11">
    <location>
        <begin position="455"/>
        <end position="686"/>
    </location>
</feature>
<feature type="transmembrane region" description="Helical" evidence="9">
    <location>
        <begin position="316"/>
        <end position="338"/>
    </location>
</feature>
<feature type="transmembrane region" description="Helical" evidence="9">
    <location>
        <begin position="197"/>
        <end position="216"/>
    </location>
</feature>
<sequence>MIVLLLFLLLLSGCSAVASMPEAEEGRIDLSRWHFAQNGSVKLNGEWSLYPGQLLSPDKLQEGQGGDYTMVPGFWKNHGYLKAGYGHATYRLIAEVDASEEPNQLLALYLPFGIESAYKLWINGEEKASAGKVGASKAEMEAKYLPQTVVFPAEDKVEIVIQVSNYVQRTGGIWDELRLGEAGEVTEFATMRLAQELFVAGGIVIMGLYHLGLYFIRRKDLTPLYFGGFCLLFGLRSLFLGEVIINHIFPDMSFEIYKKFEYMGQYFGPALFLLYVKQLFPKETHKGMVRFGTAVYGVLGVVVLAAPTTIFTPTLVLTHVLLLILAPYVVGVFIRAAIRKREGALFCCILFIIMALTIFNDLLYYNNIIPTIDMAKFGVFVFIFAQAFMLSRKFSKAFYAVEDLSNKQARWSQELEMTVDERTKALQKTLGDLKDAQRQLVESEKMAALGALVAGIAHEINTPVGVSVTAASHLMQKTGDFSAILQSNKLKKSDLDNYIKLADESTHIISYNLKRASELINGFKLVAVDQSNENKRQFNVKQYLQEVLISLGPKLNQTKLDVQLECPDDIDITSYPGAFSQILTNFLMNSMIHAYDPGESGTIRLTVRKETTGLWLKYRDNGKGMAPEVKDKIFDPFFTTNRGGGGTGLGMHIIYNLVTQSLGGKIECESEPGQGTAFIINIPLEE</sequence>
<dbReference type="InterPro" id="IPR008979">
    <property type="entry name" value="Galactose-bd-like_sf"/>
</dbReference>
<protein>
    <recommendedName>
        <fullName evidence="2">histidine kinase</fullName>
        <ecNumber evidence="2">2.7.13.3</ecNumber>
    </recommendedName>
</protein>
<keyword evidence="4" id="KW-0808">Transferase</keyword>
<evidence type="ECO:0000256" key="2">
    <source>
        <dbReference type="ARBA" id="ARBA00012438"/>
    </source>
</evidence>
<evidence type="ECO:0000256" key="10">
    <source>
        <dbReference type="SAM" id="SignalP"/>
    </source>
</evidence>
<dbReference type="SMART" id="SM00387">
    <property type="entry name" value="HATPase_c"/>
    <property type="match status" value="1"/>
</dbReference>
<dbReference type="InterPro" id="IPR011623">
    <property type="entry name" value="7TMR_DISM_rcpt_extracell_dom1"/>
</dbReference>
<comment type="caution">
    <text evidence="12">The sequence shown here is derived from an EMBL/GenBank/DDBJ whole genome shotgun (WGS) entry which is preliminary data.</text>
</comment>
<evidence type="ECO:0000256" key="3">
    <source>
        <dbReference type="ARBA" id="ARBA00022553"/>
    </source>
</evidence>
<dbReference type="InterPro" id="IPR005467">
    <property type="entry name" value="His_kinase_dom"/>
</dbReference>
<dbReference type="Pfam" id="PF07695">
    <property type="entry name" value="7TMR-DISM_7TM"/>
    <property type="match status" value="1"/>
</dbReference>
<dbReference type="Proteomes" id="UP001229346">
    <property type="component" value="Unassembled WGS sequence"/>
</dbReference>
<keyword evidence="9" id="KW-1133">Transmembrane helix</keyword>
<keyword evidence="3" id="KW-0597">Phosphoprotein</keyword>
<keyword evidence="6 12" id="KW-0418">Kinase</keyword>
<evidence type="ECO:0000259" key="11">
    <source>
        <dbReference type="PROSITE" id="PS50109"/>
    </source>
</evidence>
<evidence type="ECO:0000256" key="7">
    <source>
        <dbReference type="ARBA" id="ARBA00022840"/>
    </source>
</evidence>
<reference evidence="12 13" key="1">
    <citation type="submission" date="2023-07" db="EMBL/GenBank/DDBJ databases">
        <title>Sorghum-associated microbial communities from plants grown in Nebraska, USA.</title>
        <authorList>
            <person name="Schachtman D."/>
        </authorList>
    </citation>
    <scope>NUCLEOTIDE SEQUENCE [LARGE SCALE GENOMIC DNA]</scope>
    <source>
        <strain evidence="12 13">CC482</strain>
    </source>
</reference>
<feature type="chain" id="PRO_5046273467" description="histidine kinase" evidence="10">
    <location>
        <begin position="19"/>
        <end position="686"/>
    </location>
</feature>
<feature type="transmembrane region" description="Helical" evidence="9">
    <location>
        <begin position="223"/>
        <end position="248"/>
    </location>
</feature>
<dbReference type="InterPro" id="IPR003661">
    <property type="entry name" value="HisK_dim/P_dom"/>
</dbReference>
<keyword evidence="10" id="KW-0732">Signal</keyword>
<dbReference type="Gene3D" id="2.60.120.260">
    <property type="entry name" value="Galactose-binding domain-like"/>
    <property type="match status" value="1"/>
</dbReference>
<evidence type="ECO:0000256" key="9">
    <source>
        <dbReference type="SAM" id="Phobius"/>
    </source>
</evidence>
<keyword evidence="13" id="KW-1185">Reference proteome</keyword>
<dbReference type="Gene3D" id="1.10.287.130">
    <property type="match status" value="1"/>
</dbReference>
<evidence type="ECO:0000313" key="12">
    <source>
        <dbReference type="EMBL" id="MDQ0114249.1"/>
    </source>
</evidence>
<keyword evidence="8" id="KW-0902">Two-component regulatory system</keyword>
<dbReference type="CDD" id="cd00082">
    <property type="entry name" value="HisKA"/>
    <property type="match status" value="1"/>
</dbReference>
<keyword evidence="7" id="KW-0067">ATP-binding</keyword>
<dbReference type="PANTHER" id="PTHR43065">
    <property type="entry name" value="SENSOR HISTIDINE KINASE"/>
    <property type="match status" value="1"/>
</dbReference>